<evidence type="ECO:0000313" key="3">
    <source>
        <dbReference type="EMBL" id="SVA53154.1"/>
    </source>
</evidence>
<feature type="transmembrane region" description="Helical" evidence="1">
    <location>
        <begin position="45"/>
        <end position="71"/>
    </location>
</feature>
<feature type="transmembrane region" description="Helical" evidence="1">
    <location>
        <begin position="92"/>
        <end position="111"/>
    </location>
</feature>
<proteinExistence type="predicted"/>
<keyword evidence="1" id="KW-1133">Transmembrane helix</keyword>
<protein>
    <recommendedName>
        <fullName evidence="2">DUF4395 domain-containing protein</fullName>
    </recommendedName>
</protein>
<feature type="transmembrane region" description="Helical" evidence="1">
    <location>
        <begin position="21"/>
        <end position="39"/>
    </location>
</feature>
<feature type="non-terminal residue" evidence="3">
    <location>
        <position position="156"/>
    </location>
</feature>
<sequence>MTTSNDEKTPFFSFPHPMNSSVARVVAGGVVIMSVATILLDQPLITLLILYGFIARVAAGPRISPLAILVTKVIVPTLKLPYRPVAGPPKRFSAGLGVAFSATAAILSLALGLNGAAYGVLGGLIFAAGLESIFGICIGCYIFGLLIKSGIVPESV</sequence>
<feature type="domain" description="DUF4395" evidence="2">
    <location>
        <begin position="19"/>
        <end position="147"/>
    </location>
</feature>
<keyword evidence="1" id="KW-0472">Membrane</keyword>
<accession>A0A381WKX1</accession>
<keyword evidence="1" id="KW-0812">Transmembrane</keyword>
<name>A0A381WKX1_9ZZZZ</name>
<evidence type="ECO:0000256" key="1">
    <source>
        <dbReference type="SAM" id="Phobius"/>
    </source>
</evidence>
<dbReference type="EMBL" id="UINC01012132">
    <property type="protein sequence ID" value="SVA53154.1"/>
    <property type="molecule type" value="Genomic_DNA"/>
</dbReference>
<organism evidence="3">
    <name type="scientific">marine metagenome</name>
    <dbReference type="NCBI Taxonomy" id="408172"/>
    <lineage>
        <taxon>unclassified sequences</taxon>
        <taxon>metagenomes</taxon>
        <taxon>ecological metagenomes</taxon>
    </lineage>
</organism>
<feature type="transmembrane region" description="Helical" evidence="1">
    <location>
        <begin position="117"/>
        <end position="147"/>
    </location>
</feature>
<evidence type="ECO:0000259" key="2">
    <source>
        <dbReference type="Pfam" id="PF14340"/>
    </source>
</evidence>
<reference evidence="3" key="1">
    <citation type="submission" date="2018-05" db="EMBL/GenBank/DDBJ databases">
        <authorList>
            <person name="Lanie J.A."/>
            <person name="Ng W.-L."/>
            <person name="Kazmierczak K.M."/>
            <person name="Andrzejewski T.M."/>
            <person name="Davidsen T.M."/>
            <person name="Wayne K.J."/>
            <person name="Tettelin H."/>
            <person name="Glass J.I."/>
            <person name="Rusch D."/>
            <person name="Podicherti R."/>
            <person name="Tsui H.-C.T."/>
            <person name="Winkler M.E."/>
        </authorList>
    </citation>
    <scope>NUCLEOTIDE SEQUENCE</scope>
</reference>
<dbReference type="Pfam" id="PF14340">
    <property type="entry name" value="DUF4395"/>
    <property type="match status" value="1"/>
</dbReference>
<dbReference type="InterPro" id="IPR025508">
    <property type="entry name" value="DUF4395"/>
</dbReference>
<gene>
    <name evidence="3" type="ORF">METZ01_LOCUS106008</name>
</gene>
<dbReference type="AlphaFoldDB" id="A0A381WKX1"/>